<keyword evidence="3" id="KW-1185">Reference proteome</keyword>
<evidence type="ECO:0000313" key="2">
    <source>
        <dbReference type="EMBL" id="GET90748.1"/>
    </source>
</evidence>
<organism evidence="2 3">
    <name type="scientific">Leishmania tarentolae</name>
    <name type="common">Sauroleishmania tarentolae</name>
    <dbReference type="NCBI Taxonomy" id="5689"/>
    <lineage>
        <taxon>Eukaryota</taxon>
        <taxon>Discoba</taxon>
        <taxon>Euglenozoa</taxon>
        <taxon>Kinetoplastea</taxon>
        <taxon>Metakinetoplastina</taxon>
        <taxon>Trypanosomatida</taxon>
        <taxon>Trypanosomatidae</taxon>
        <taxon>Leishmaniinae</taxon>
        <taxon>Leishmania</taxon>
        <taxon>lizard Leishmania</taxon>
    </lineage>
</organism>
<sequence>MRRIICVPSFYGLHASWRAFMHISCSLRANLGNVDCGTPQSVRHYECACDLGTANHEDDGAAHLLHTSCQQRIGSCDRGPLLQPPSRPCSIGGTPFAYLLQRIIVDKTEKSFHRRMEAYKFLCHVASNSTTRCRVDSTEEARTREQQMQRSLRTLSKPSLLSSLQWRENPPFTVCLQRPKGHVCVPAVVGESYLFLRSQGVDVAAWWERYYNAFIRSSMAQHSGSEGATVVAGAGASGFQKSAPFPVIDDCSPNTDRDGASSPPPFYWKLDWSLRHIFCTSTTTPSSGDVLAVPLPSFEEPAPCRVSPVKMQTDVMEPSSDGLPRSRSATAAALVSPPTRQSTWIPVWLLRHLPFFPIPFPSIHMKGEQREGRGDETLHKSAALTSARLPLTLHDLDSCTTEDRERAVLQCKGELVMEADSILAQRDGVSLANASDDNFREANRRCTRGFKSWHTSQNIRSNPSLHTRTRQDQLDKAWGHPFFDDLYPGGTSNKNPRYPTLITAGGDHATALRERITEKEAPRHLRRDRECETFALDFVLSPACLPTAATTTTTSGARSAAVTVQWPSPLFQWQLRKNHWRCLSSFWATKADPANSLAEDYAFPFQAYPLLQYRSLFRVRKGRTAMLTRKPHLHSLSAGSGLNCLGKNPTFQKWARGSLNSDVAAQQHVRWRAQPSAHNSTDVGDLLNWVLPTTAPEDSAHGSNVSATARRASIFDSLLKNGGVEKAIFFGVQYVNVDSTALSCLFDSTVCVRHAVPLDVTGTVFSIGLRPTRYRQQHSCLSVGHRRMPTAEEDQSGLCAAKHGTPDRVRKTQLPMFSTAMEKLEAAETEMALSVNTSDNSTATSGDGGERGATSHAAPWLARLRAIRNECERGRPKPHVPMMERVAVMRSSQRSTSFLFQSPYWVEVAEVYERWGVRVAPGTVPLFICGKPYVNAEQTTDASRFSPSTCVPHLKQEILFTKGLGACTWAGSQSLLSLIAPGAAPRRRPGGACAWTYRTLCERATAVQQVSNLWVAESVIERFQWTLQPVPAPPRSDMSDNTDLGNSMDGQHEVLRAFLPVEGIESFRLRNSLCDEMDSEVVHRSSPCRDSLAHADGCRGATTPSTRPCKSPAVRGVLSPTLSPHTTRPQICVVHSSCVVEQAELMFMAAFSPVVLLLRVPDLTSQDQGFIAWEAAKQKADTASRSARKQATGSVNPGGGERNGTSVGAERCPSLHTDFEWEGNDEDEQSFPDSFGDDDDDVTPGVSESFLEKRARLIYAKAMRRKRFLCLSPWRAARLSFQSRLDLAHLALRKGYSPENANRWVSLDFLRDEPGVRITRTDRTQIPRRNSTYDPAIAESSSGRQAGTWPNSCAIGGIKVKVLSYSQVEPSWSRLPSEGSDYIEDDHGVCSHDGGATDDGTTALRETGMELINYEELEWPRSVVSSSKERWAWKEL</sequence>
<feature type="compositionally biased region" description="Polar residues" evidence="1">
    <location>
        <begin position="835"/>
        <end position="845"/>
    </location>
</feature>
<feature type="region of interest" description="Disordered" evidence="1">
    <location>
        <begin position="1181"/>
        <end position="1246"/>
    </location>
</feature>
<dbReference type="OrthoDB" id="241845at2759"/>
<name>A0A640KN27_LEITA</name>
<comment type="caution">
    <text evidence="2">The sequence shown here is derived from an EMBL/GenBank/DDBJ whole genome shotgun (WGS) entry which is preliminary data.</text>
</comment>
<feature type="region of interest" description="Disordered" evidence="1">
    <location>
        <begin position="835"/>
        <end position="855"/>
    </location>
</feature>
<dbReference type="VEuPathDB" id="TriTrypDB:LtaPh_3015300"/>
<evidence type="ECO:0000256" key="1">
    <source>
        <dbReference type="SAM" id="MobiDB-lite"/>
    </source>
</evidence>
<reference evidence="2" key="1">
    <citation type="submission" date="2019-11" db="EMBL/GenBank/DDBJ databases">
        <title>Leishmania tarentolae CDS.</title>
        <authorList>
            <person name="Goto Y."/>
            <person name="Yamagishi J."/>
        </authorList>
    </citation>
    <scope>NUCLEOTIDE SEQUENCE [LARGE SCALE GENOMIC DNA]</scope>
    <source>
        <strain evidence="2">Parrot Tar II</strain>
    </source>
</reference>
<protein>
    <submittedName>
        <fullName evidence="2">Uncharacterized protein</fullName>
    </submittedName>
</protein>
<feature type="compositionally biased region" description="Acidic residues" evidence="1">
    <location>
        <begin position="1220"/>
        <end position="1242"/>
    </location>
</feature>
<proteinExistence type="predicted"/>
<dbReference type="EMBL" id="BLBS01000043">
    <property type="protein sequence ID" value="GET90748.1"/>
    <property type="molecule type" value="Genomic_DNA"/>
</dbReference>
<feature type="compositionally biased region" description="Polar residues" evidence="1">
    <location>
        <begin position="1183"/>
        <end position="1195"/>
    </location>
</feature>
<dbReference type="Proteomes" id="UP000419144">
    <property type="component" value="Unassembled WGS sequence"/>
</dbReference>
<evidence type="ECO:0000313" key="3">
    <source>
        <dbReference type="Proteomes" id="UP000419144"/>
    </source>
</evidence>
<gene>
    <name evidence="2" type="ORF">LtaPh_3015300</name>
</gene>
<accession>A0A640KN27</accession>